<reference evidence="2" key="1">
    <citation type="submission" date="2020-10" db="EMBL/GenBank/DDBJ databases">
        <title>Genome-based taxonomic classification of the species Anabaenopsis elenkinii.</title>
        <authorList>
            <person name="Delbaje E."/>
            <person name="Andreote A.P.D."/>
            <person name="Pellegrinetti T.A."/>
            <person name="Cruz R.B."/>
            <person name="Branco L.H.Z."/>
            <person name="Fiore M.F."/>
        </authorList>
    </citation>
    <scope>NUCLEOTIDE SEQUENCE [LARGE SCALE GENOMIC DNA]</scope>
    <source>
        <strain evidence="2">CCIBt3563</strain>
    </source>
</reference>
<protein>
    <submittedName>
        <fullName evidence="1">Uncharacterized protein</fullName>
    </submittedName>
</protein>
<keyword evidence="2" id="KW-1185">Reference proteome</keyword>
<proteinExistence type="predicted"/>
<dbReference type="KEGG" id="aee:IM676_03535"/>
<dbReference type="Proteomes" id="UP000593846">
    <property type="component" value="Chromosome"/>
</dbReference>
<sequence length="51" mass="5774">MVNQKLPDDLINVTTSQELIAYDSKYVLLGINLAALRISQNSKVKQPTWKN</sequence>
<evidence type="ECO:0000313" key="1">
    <source>
        <dbReference type="EMBL" id="QOV23401.1"/>
    </source>
</evidence>
<accession>A0A7S6U4Q0</accession>
<dbReference type="EMBL" id="CP063311">
    <property type="protein sequence ID" value="QOV23401.1"/>
    <property type="molecule type" value="Genomic_DNA"/>
</dbReference>
<name>A0A7S6U4Q0_9CYAN</name>
<organism evidence="1 2">
    <name type="scientific">Anabaenopsis elenkinii CCIBt3563</name>
    <dbReference type="NCBI Taxonomy" id="2779889"/>
    <lineage>
        <taxon>Bacteria</taxon>
        <taxon>Bacillati</taxon>
        <taxon>Cyanobacteriota</taxon>
        <taxon>Cyanophyceae</taxon>
        <taxon>Nostocales</taxon>
        <taxon>Nodulariaceae</taxon>
        <taxon>Anabaenopsis</taxon>
    </lineage>
</organism>
<dbReference type="AlphaFoldDB" id="A0A7S6U4Q0"/>
<evidence type="ECO:0000313" key="2">
    <source>
        <dbReference type="Proteomes" id="UP000593846"/>
    </source>
</evidence>
<dbReference type="RefSeq" id="WP_200988946.1">
    <property type="nucleotide sequence ID" value="NZ_CP063311.1"/>
</dbReference>
<gene>
    <name evidence="1" type="ORF">IM676_03535</name>
</gene>